<gene>
    <name evidence="1" type="ORF">H2B03_04325</name>
</gene>
<evidence type="ECO:0000313" key="1">
    <source>
        <dbReference type="EMBL" id="MBA4452385.1"/>
    </source>
</evidence>
<name>A0AC60VYB4_9ARCH</name>
<reference evidence="1 2" key="1">
    <citation type="journal article" date="2020" name="Appl. Environ. Microbiol.">
        <title>Genomic Characteristics of a Novel Species of Ammonia-Oxidizing Archaea from the Jiulong River Estuary.</title>
        <authorList>
            <person name="Zou D."/>
            <person name="Wan R."/>
            <person name="Han L."/>
            <person name="Xu M.N."/>
            <person name="Liu Y."/>
            <person name="Liu H."/>
            <person name="Kao S.J."/>
            <person name="Li M."/>
        </authorList>
    </citation>
    <scope>NUCLEOTIDE SEQUENCE [LARGE SCALE GENOMIC DNA]</scope>
    <source>
        <strain evidence="1">W1bin1</strain>
    </source>
</reference>
<evidence type="ECO:0000313" key="2">
    <source>
        <dbReference type="Proteomes" id="UP000559653"/>
    </source>
</evidence>
<dbReference type="EMBL" id="JACEMZ010000021">
    <property type="protein sequence ID" value="MBA4452385.1"/>
    <property type="molecule type" value="Genomic_DNA"/>
</dbReference>
<accession>A0AC60VYB4</accession>
<sequence length="60" mass="7025">MGETKYARWTIEGDMKTKWICGCFQTVDDYFKFCDKHNTTLKKAIQAQVDELDMTRVVEG</sequence>
<dbReference type="Proteomes" id="UP000559653">
    <property type="component" value="Unassembled WGS sequence"/>
</dbReference>
<organism evidence="1 2">
    <name type="scientific">Candidatus Nitrosomaritimum aestuariumsis</name>
    <dbReference type="NCBI Taxonomy" id="3342354"/>
    <lineage>
        <taxon>Archaea</taxon>
        <taxon>Nitrososphaerota</taxon>
        <taxon>Nitrososphaeria</taxon>
        <taxon>Nitrosopumilales</taxon>
        <taxon>Nitrosopumilaceae</taxon>
        <taxon>Candidatus Nitrosomaritimum</taxon>
    </lineage>
</organism>
<protein>
    <submittedName>
        <fullName evidence="1">Uncharacterized protein</fullName>
    </submittedName>
</protein>
<proteinExistence type="predicted"/>
<comment type="caution">
    <text evidence="1">The sequence shown here is derived from an EMBL/GenBank/DDBJ whole genome shotgun (WGS) entry which is preliminary data.</text>
</comment>